<dbReference type="InterPro" id="IPR003439">
    <property type="entry name" value="ABC_transporter-like_ATP-bd"/>
</dbReference>
<dbReference type="InterPro" id="IPR039421">
    <property type="entry name" value="Type_1_exporter"/>
</dbReference>
<dbReference type="InterPro" id="IPR036640">
    <property type="entry name" value="ABC1_TM_sf"/>
</dbReference>
<dbReference type="Pfam" id="PF00664">
    <property type="entry name" value="ABC_membrane"/>
    <property type="match status" value="1"/>
</dbReference>
<dbReference type="GO" id="GO:0016020">
    <property type="term" value="C:membrane"/>
    <property type="evidence" value="ECO:0007669"/>
    <property type="project" value="UniProtKB-SubCell"/>
</dbReference>
<evidence type="ECO:0000256" key="8">
    <source>
        <dbReference type="SAM" id="Coils"/>
    </source>
</evidence>
<protein>
    <submittedName>
        <fullName evidence="12">Transporter associated with antigen processing, subunit type t, teleost specific</fullName>
    </submittedName>
</protein>
<evidence type="ECO:0000256" key="9">
    <source>
        <dbReference type="SAM" id="Phobius"/>
    </source>
</evidence>
<dbReference type="GeneTree" id="ENSGT00940000166090"/>
<evidence type="ECO:0000256" key="1">
    <source>
        <dbReference type="ARBA" id="ARBA00004141"/>
    </source>
</evidence>
<keyword evidence="6 9" id="KW-1133">Transmembrane helix</keyword>
<dbReference type="GeneID" id="109518554"/>
<dbReference type="AlphaFoldDB" id="A0A3Q3DKE0"/>
<dbReference type="Proteomes" id="UP000264820">
    <property type="component" value="Unplaced"/>
</dbReference>
<dbReference type="Gene3D" id="3.40.50.300">
    <property type="entry name" value="P-loop containing nucleotide triphosphate hydrolases"/>
    <property type="match status" value="1"/>
</dbReference>
<evidence type="ECO:0000256" key="7">
    <source>
        <dbReference type="ARBA" id="ARBA00023136"/>
    </source>
</evidence>
<dbReference type="CTD" id="556826"/>
<feature type="domain" description="ABC transmembrane type-1" evidence="11">
    <location>
        <begin position="153"/>
        <end position="413"/>
    </location>
</feature>
<dbReference type="RefSeq" id="XP_019730017.1">
    <property type="nucleotide sequence ID" value="XM_019874458.1"/>
</dbReference>
<evidence type="ECO:0000313" key="12">
    <source>
        <dbReference type="Ensembl" id="ENSHCOP00000014390.1"/>
    </source>
</evidence>
<dbReference type="SUPFAM" id="SSF52540">
    <property type="entry name" value="P-loop containing nucleoside triphosphate hydrolases"/>
    <property type="match status" value="1"/>
</dbReference>
<dbReference type="PANTHER" id="PTHR43394">
    <property type="entry name" value="ATP-DEPENDENT PERMEASE MDL1, MITOCHONDRIAL"/>
    <property type="match status" value="1"/>
</dbReference>
<keyword evidence="7 9" id="KW-0472">Membrane</keyword>
<keyword evidence="2" id="KW-0813">Transport</keyword>
<dbReference type="OrthoDB" id="6500128at2759"/>
<evidence type="ECO:0000256" key="4">
    <source>
        <dbReference type="ARBA" id="ARBA00022741"/>
    </source>
</evidence>
<evidence type="ECO:0000259" key="10">
    <source>
        <dbReference type="PROSITE" id="PS50893"/>
    </source>
</evidence>
<sequence length="707" mass="78015">MSSVILSGFLLLFVDASLTWTLWSGLLLVRGRGASAAEQWAAAALKWALLDVMTRAVAPKKEQVVLRRLCALLVLLPCLLRSGSGLGGDPVTAPGLAGQLQVSLCSALSCLFWETAFSGGGGFTEEGKVALDTRRLLARLLQQFRPDFLLLTAACGFIILTVACDTLIPLFQGTVIDMLRGGTLDGFYTTLGILACFFVGSCIFSGLRSGSFNITHARLNKRLRMSVFRTVLSQEVLFFQENQPASLCSRLESDVHQLGLTVSLNFNAVLRSSIKTLLMLVAMLYQSRPLTALACVEIPVLAALQRQQVRYHKELKEQKQDSLARLKELSHQSLGGIRTVRSFHGQSDEAQRFHRELQRLQEIRIRARRHKTFFTLLRRLGSLVTKMVMLLAARSLMSGGQLSGGTLLTFLLYRKPMSHNLKEIFVCSGDTLATLGIISKVFSYLDRSPKRRADGHLAPDALRGEIVFQNVTFGYPSTAGDEPALKDVSMVLEAGKVTALVGPSGSGKTSCVGLLKRLYDPQRGDILLDGQPLHAYDNAYLHRKVVSVPQNPVLMRGSLRYNVEYGLEDCDFRQVREVATKIKADRLLAKMEADYDADVGEGGAHLSEGDKQSVALLRALVRQPRVLLLDEATSQMDAHTQHAVLEEVVRCGCTVLMVAHRLRSVERADRVIFMENGVVMEEGTHAQLMAMEGRYQGLRQELSDQRP</sequence>
<evidence type="ECO:0000256" key="6">
    <source>
        <dbReference type="ARBA" id="ARBA00022989"/>
    </source>
</evidence>
<evidence type="ECO:0000256" key="3">
    <source>
        <dbReference type="ARBA" id="ARBA00022692"/>
    </source>
</evidence>
<dbReference type="STRING" id="109280.ENSHCOP00000014390"/>
<dbReference type="InterPro" id="IPR027417">
    <property type="entry name" value="P-loop_NTPase"/>
</dbReference>
<feature type="domain" description="ABC transporter" evidence="10">
    <location>
        <begin position="466"/>
        <end position="701"/>
    </location>
</feature>
<proteinExistence type="predicted"/>
<evidence type="ECO:0000256" key="2">
    <source>
        <dbReference type="ARBA" id="ARBA00022448"/>
    </source>
</evidence>
<keyword evidence="8" id="KW-0175">Coiled coil</keyword>
<evidence type="ECO:0000313" key="13">
    <source>
        <dbReference type="Proteomes" id="UP000264820"/>
    </source>
</evidence>
<evidence type="ECO:0000259" key="11">
    <source>
        <dbReference type="PROSITE" id="PS50929"/>
    </source>
</evidence>
<dbReference type="GO" id="GO:0015421">
    <property type="term" value="F:ABC-type oligopeptide transporter activity"/>
    <property type="evidence" value="ECO:0007669"/>
    <property type="project" value="TreeGrafter"/>
</dbReference>
<dbReference type="GO" id="GO:0005737">
    <property type="term" value="C:cytoplasm"/>
    <property type="evidence" value="ECO:0007669"/>
    <property type="project" value="UniProtKB-ARBA"/>
</dbReference>
<dbReference type="RefSeq" id="XP_019730016.1">
    <property type="nucleotide sequence ID" value="XM_019874457.1"/>
</dbReference>
<reference evidence="12" key="1">
    <citation type="submission" date="2025-05" db="UniProtKB">
        <authorList>
            <consortium name="Ensembl"/>
        </authorList>
    </citation>
    <scope>IDENTIFICATION</scope>
</reference>
<dbReference type="InterPro" id="IPR003593">
    <property type="entry name" value="AAA+_ATPase"/>
</dbReference>
<dbReference type="OMA" id="YNERIGP"/>
<dbReference type="GO" id="GO:0005524">
    <property type="term" value="F:ATP binding"/>
    <property type="evidence" value="ECO:0007669"/>
    <property type="project" value="UniProtKB-KW"/>
</dbReference>
<dbReference type="Gene3D" id="1.20.1560.10">
    <property type="entry name" value="ABC transporter type 1, transmembrane domain"/>
    <property type="match status" value="1"/>
</dbReference>
<dbReference type="PROSITE" id="PS50929">
    <property type="entry name" value="ABC_TM1F"/>
    <property type="match status" value="1"/>
</dbReference>
<dbReference type="Ensembl" id="ENSHCOT00000027667.1">
    <property type="protein sequence ID" value="ENSHCOP00000026633.1"/>
    <property type="gene ID" value="ENSHCOG00000017754.1"/>
</dbReference>
<dbReference type="Ensembl" id="ENSHCOT00000022003.1">
    <property type="protein sequence ID" value="ENSHCOP00000014390.1"/>
    <property type="gene ID" value="ENSHCOG00000017754.1"/>
</dbReference>
<dbReference type="GO" id="GO:0016887">
    <property type="term" value="F:ATP hydrolysis activity"/>
    <property type="evidence" value="ECO:0007669"/>
    <property type="project" value="InterPro"/>
</dbReference>
<feature type="transmembrane region" description="Helical" evidence="9">
    <location>
        <begin position="191"/>
        <end position="215"/>
    </location>
</feature>
<keyword evidence="5" id="KW-0067">ATP-binding</keyword>
<comment type="subcellular location">
    <subcellularLocation>
        <location evidence="1">Membrane</location>
        <topology evidence="1">Multi-pass membrane protein</topology>
    </subcellularLocation>
</comment>
<dbReference type="PROSITE" id="PS50893">
    <property type="entry name" value="ABC_TRANSPORTER_2"/>
    <property type="match status" value="1"/>
</dbReference>
<dbReference type="SMART" id="SM00382">
    <property type="entry name" value="AAA"/>
    <property type="match status" value="1"/>
</dbReference>
<keyword evidence="3 9" id="KW-0812">Transmembrane</keyword>
<organism evidence="12 13">
    <name type="scientific">Hippocampus comes</name>
    <name type="common">Tiger tail seahorse</name>
    <dbReference type="NCBI Taxonomy" id="109280"/>
    <lineage>
        <taxon>Eukaryota</taxon>
        <taxon>Metazoa</taxon>
        <taxon>Chordata</taxon>
        <taxon>Craniata</taxon>
        <taxon>Vertebrata</taxon>
        <taxon>Euteleostomi</taxon>
        <taxon>Actinopterygii</taxon>
        <taxon>Neopterygii</taxon>
        <taxon>Teleostei</taxon>
        <taxon>Neoteleostei</taxon>
        <taxon>Acanthomorphata</taxon>
        <taxon>Syngnathiaria</taxon>
        <taxon>Syngnathiformes</taxon>
        <taxon>Syngnathoidei</taxon>
        <taxon>Syngnathidae</taxon>
        <taxon>Hippocampus</taxon>
    </lineage>
</organism>
<keyword evidence="13" id="KW-1185">Reference proteome</keyword>
<dbReference type="InterPro" id="IPR011527">
    <property type="entry name" value="ABC1_TM_dom"/>
</dbReference>
<dbReference type="SUPFAM" id="SSF90123">
    <property type="entry name" value="ABC transporter transmembrane region"/>
    <property type="match status" value="1"/>
</dbReference>
<feature type="coiled-coil region" evidence="8">
    <location>
        <begin position="301"/>
        <end position="332"/>
    </location>
</feature>
<feature type="transmembrane region" description="Helical" evidence="9">
    <location>
        <begin position="148"/>
        <end position="171"/>
    </location>
</feature>
<accession>A0A3Q3DKE0</accession>
<evidence type="ECO:0000256" key="5">
    <source>
        <dbReference type="ARBA" id="ARBA00022840"/>
    </source>
</evidence>
<keyword evidence="4" id="KW-0547">Nucleotide-binding</keyword>
<name>A0A3Q3DKE0_HIPCM</name>
<dbReference type="KEGG" id="hcq:109518554"/>
<dbReference type="FunFam" id="3.40.50.300:FF:000604">
    <property type="entry name" value="ABC transporter B family member 28"/>
    <property type="match status" value="1"/>
</dbReference>
<dbReference type="PANTHER" id="PTHR43394:SF14">
    <property type="entry name" value="TRANSPORTER 2, ATP BINDING CASSETTE SUBFAMILY B"/>
    <property type="match status" value="1"/>
</dbReference>
<dbReference type="Pfam" id="PF00005">
    <property type="entry name" value="ABC_tran"/>
    <property type="match status" value="1"/>
</dbReference>